<gene>
    <name evidence="2" type="ORF">TSPGSL018_23120</name>
</gene>
<protein>
    <submittedName>
        <fullName evidence="2">Chloroplast envelope protein translocase family</fullName>
    </submittedName>
</protein>
<dbReference type="AlphaFoldDB" id="A0A061RXD1"/>
<name>A0A061RXD1_9CHLO</name>
<organism evidence="2">
    <name type="scientific">Tetraselmis sp. GSL018</name>
    <dbReference type="NCBI Taxonomy" id="582737"/>
    <lineage>
        <taxon>Eukaryota</taxon>
        <taxon>Viridiplantae</taxon>
        <taxon>Chlorophyta</taxon>
        <taxon>core chlorophytes</taxon>
        <taxon>Chlorodendrophyceae</taxon>
        <taxon>Chlorodendrales</taxon>
        <taxon>Chlorodendraceae</taxon>
        <taxon>Tetraselmis</taxon>
    </lineage>
</organism>
<keyword evidence="2" id="KW-0261">Viral envelope protein</keyword>
<dbReference type="InterPro" id="IPR024283">
    <property type="entry name" value="TOC159_MAD"/>
</dbReference>
<dbReference type="EMBL" id="GBEZ01010229">
    <property type="protein sequence ID" value="JAC75424.1"/>
    <property type="molecule type" value="Transcribed_RNA"/>
</dbReference>
<reference evidence="2" key="1">
    <citation type="submission" date="2014-05" db="EMBL/GenBank/DDBJ databases">
        <title>The transcriptome of the halophilic microalga Tetraselmis sp. GSL018 isolated from the Great Salt Lake, Utah.</title>
        <authorList>
            <person name="Jinkerson R.E."/>
            <person name="D'Adamo S."/>
            <person name="Posewitz M.C."/>
        </authorList>
    </citation>
    <scope>NUCLEOTIDE SEQUENCE</scope>
    <source>
        <strain evidence="2">GSL018</strain>
    </source>
</reference>
<evidence type="ECO:0000259" key="1">
    <source>
        <dbReference type="Pfam" id="PF11886"/>
    </source>
</evidence>
<feature type="non-terminal residue" evidence="2">
    <location>
        <position position="222"/>
    </location>
</feature>
<dbReference type="Pfam" id="PF11886">
    <property type="entry name" value="TOC159_MAD"/>
    <property type="match status" value="1"/>
</dbReference>
<evidence type="ECO:0000313" key="2">
    <source>
        <dbReference type="EMBL" id="JAC75424.1"/>
    </source>
</evidence>
<sequence length="222" mass="24292">GGVPANAVFQLQKDKNQFSVNGEAEASYFHTRNIVSTATMEVQTIGGRDMVYTTRLETRVRNFQKNKTSVGMVTSRLADNNLPLKGPVAVGFKAEDKLKIRQGVKAIIAAGMMSTKTRMGRETARAANAEMRLKGGENNSQQITIGGSLMHWRRDLLIGGNISSQNAVTDDTTVTTRANLNSKGTGQLSVRVTSHDYPQFGIAMLLPMGSFLFEKLFRGEVY</sequence>
<feature type="non-terminal residue" evidence="2">
    <location>
        <position position="1"/>
    </location>
</feature>
<feature type="domain" description="Translocase of chloroplast 159/132 membrane anchor" evidence="1">
    <location>
        <begin position="3"/>
        <end position="214"/>
    </location>
</feature>
<proteinExistence type="predicted"/>
<accession>A0A061RXD1</accession>
<keyword evidence="2" id="KW-0946">Virion</keyword>